<accession>A0A2G5SW86</accession>
<evidence type="ECO:0000256" key="1">
    <source>
        <dbReference type="SAM" id="MobiDB-lite"/>
    </source>
</evidence>
<comment type="caution">
    <text evidence="2">The sequence shown here is derived from an EMBL/GenBank/DDBJ whole genome shotgun (WGS) entry which is preliminary data.</text>
</comment>
<dbReference type="OrthoDB" id="10376621at2759"/>
<feature type="compositionally biased region" description="Polar residues" evidence="1">
    <location>
        <begin position="257"/>
        <end position="267"/>
    </location>
</feature>
<gene>
    <name evidence="2" type="primary">Cnig_chr_X.g24852</name>
    <name evidence="2" type="ORF">B9Z55_024852</name>
</gene>
<feature type="compositionally biased region" description="Basic residues" evidence="1">
    <location>
        <begin position="165"/>
        <end position="177"/>
    </location>
</feature>
<evidence type="ECO:0000313" key="3">
    <source>
        <dbReference type="Proteomes" id="UP000230233"/>
    </source>
</evidence>
<evidence type="ECO:0000313" key="2">
    <source>
        <dbReference type="EMBL" id="PIC19228.1"/>
    </source>
</evidence>
<dbReference type="Proteomes" id="UP000230233">
    <property type="component" value="Chromosome X"/>
</dbReference>
<feature type="compositionally biased region" description="Basic and acidic residues" evidence="1">
    <location>
        <begin position="299"/>
        <end position="312"/>
    </location>
</feature>
<name>A0A2G5SW86_9PELO</name>
<feature type="compositionally biased region" description="Polar residues" evidence="1">
    <location>
        <begin position="197"/>
        <end position="208"/>
    </location>
</feature>
<reference evidence="3" key="1">
    <citation type="submission" date="2017-10" db="EMBL/GenBank/DDBJ databases">
        <title>Rapid genome shrinkage in a self-fertile nematode reveals novel sperm competition proteins.</title>
        <authorList>
            <person name="Yin D."/>
            <person name="Schwarz E.M."/>
            <person name="Thomas C.G."/>
            <person name="Felde R.L."/>
            <person name="Korf I.F."/>
            <person name="Cutter A.D."/>
            <person name="Schartner C.M."/>
            <person name="Ralston E.J."/>
            <person name="Meyer B.J."/>
            <person name="Haag E.S."/>
        </authorList>
    </citation>
    <scope>NUCLEOTIDE SEQUENCE [LARGE SCALE GENOMIC DNA]</scope>
    <source>
        <strain evidence="3">JU1422</strain>
    </source>
</reference>
<proteinExistence type="predicted"/>
<dbReference type="EMBL" id="PDUG01000006">
    <property type="protein sequence ID" value="PIC19228.1"/>
    <property type="molecule type" value="Genomic_DNA"/>
</dbReference>
<organism evidence="2 3">
    <name type="scientific">Caenorhabditis nigoni</name>
    <dbReference type="NCBI Taxonomy" id="1611254"/>
    <lineage>
        <taxon>Eukaryota</taxon>
        <taxon>Metazoa</taxon>
        <taxon>Ecdysozoa</taxon>
        <taxon>Nematoda</taxon>
        <taxon>Chromadorea</taxon>
        <taxon>Rhabditida</taxon>
        <taxon>Rhabditina</taxon>
        <taxon>Rhabditomorpha</taxon>
        <taxon>Rhabditoidea</taxon>
        <taxon>Rhabditidae</taxon>
        <taxon>Peloderinae</taxon>
        <taxon>Caenorhabditis</taxon>
    </lineage>
</organism>
<feature type="compositionally biased region" description="Polar residues" evidence="1">
    <location>
        <begin position="336"/>
        <end position="346"/>
    </location>
</feature>
<feature type="region of interest" description="Disordered" evidence="1">
    <location>
        <begin position="156"/>
        <end position="346"/>
    </location>
</feature>
<sequence>MPRDPTLYPLCKKCLVNNYNRRGDLCIRCYEENEARKAERVSNGTADPLNDCPMCKCKMTTEYKESDRGPVCTYCYNKHKDEFQWTYDEKLDISKILTQKKEPKDMRKRHLRCAKCQEVFVDFAISSITLCSKCFVYTKPTAPVQPPMLMPAVLEADVSSEPPKKKSRPRKTPAKKSVRAEANNHIEAPTIPRNGPHATNSNNASNPTDIPPVIDNSFDWYSLPPPLEYHGGQAQPYQPPVVQPYQQPEVPPLQHYPNPTAQHQQQEAVGYHDLGAHPPPHQQHPPPPYYEPFQTPYQHQEHQNRPFTHHETYQPSQGAQVYHHHQAPPPIQHQHTNPIPNQDQFPQNYGYQYHTDFDNRQQSIHPTWNQNHLHHENYNYGYQY</sequence>
<feature type="compositionally biased region" description="Pro residues" evidence="1">
    <location>
        <begin position="277"/>
        <end position="290"/>
    </location>
</feature>
<protein>
    <submittedName>
        <fullName evidence="2">Uncharacterized protein</fullName>
    </submittedName>
</protein>
<keyword evidence="3" id="KW-1185">Reference proteome</keyword>
<dbReference type="AlphaFoldDB" id="A0A2G5SW86"/>